<evidence type="ECO:0000256" key="1">
    <source>
        <dbReference type="SAM" id="Phobius"/>
    </source>
</evidence>
<keyword evidence="1" id="KW-0812">Transmembrane</keyword>
<dbReference type="RefSeq" id="WP_038253103.1">
    <property type="nucleotide sequence ID" value="NZ_UAVL01000009.1"/>
</dbReference>
<gene>
    <name evidence="2" type="ORF">NCTC11967_02022</name>
</gene>
<feature type="transmembrane region" description="Helical" evidence="1">
    <location>
        <begin position="15"/>
        <end position="37"/>
    </location>
</feature>
<name>A0AB38FVL8_9ENTR</name>
<proteinExistence type="predicted"/>
<sequence>MVPIDTLPDFPELCLWMLGAAALSAGVWGVVVVLPGTRDRCIFRRNQAGPLRWLRGEYSVACTMLTGGPVAAPGLWWVSAAGLVPAGIWLHLAVALWCLLLAVALLNAARKSHPEGAACAGVVILVTLLLLGAGVLVLRCARLLTGTG</sequence>
<accession>A0AB38FVL8</accession>
<protein>
    <recommendedName>
        <fullName evidence="4">DUF2182 domain-containing protein</fullName>
    </recommendedName>
</protein>
<feature type="transmembrane region" description="Helical" evidence="1">
    <location>
        <begin position="58"/>
        <end position="76"/>
    </location>
</feature>
<dbReference type="EMBL" id="UAVL01000009">
    <property type="protein sequence ID" value="SQA62999.1"/>
    <property type="molecule type" value="Genomic_DNA"/>
</dbReference>
<comment type="caution">
    <text evidence="2">The sequence shown here is derived from an EMBL/GenBank/DDBJ whole genome shotgun (WGS) entry which is preliminary data.</text>
</comment>
<reference evidence="2 3" key="1">
    <citation type="submission" date="2018-06" db="EMBL/GenBank/DDBJ databases">
        <authorList>
            <consortium name="Pathogen Informatics"/>
            <person name="Doyle S."/>
        </authorList>
    </citation>
    <scope>NUCLEOTIDE SEQUENCE [LARGE SCALE GENOMIC DNA]</scope>
    <source>
        <strain evidence="2 3">NCTC11967</strain>
    </source>
</reference>
<evidence type="ECO:0000313" key="3">
    <source>
        <dbReference type="Proteomes" id="UP000251313"/>
    </source>
</evidence>
<evidence type="ECO:0008006" key="4">
    <source>
        <dbReference type="Google" id="ProtNLM"/>
    </source>
</evidence>
<organism evidence="2 3">
    <name type="scientific">Yokenella regensburgei</name>
    <dbReference type="NCBI Taxonomy" id="158877"/>
    <lineage>
        <taxon>Bacteria</taxon>
        <taxon>Pseudomonadati</taxon>
        <taxon>Pseudomonadota</taxon>
        <taxon>Gammaproteobacteria</taxon>
        <taxon>Enterobacterales</taxon>
        <taxon>Enterobacteriaceae</taxon>
        <taxon>Yokenella</taxon>
    </lineage>
</organism>
<dbReference type="Proteomes" id="UP000251313">
    <property type="component" value="Unassembled WGS sequence"/>
</dbReference>
<keyword evidence="1" id="KW-0472">Membrane</keyword>
<dbReference type="AlphaFoldDB" id="A0AB38FVL8"/>
<feature type="transmembrane region" description="Helical" evidence="1">
    <location>
        <begin position="116"/>
        <end position="138"/>
    </location>
</feature>
<evidence type="ECO:0000313" key="2">
    <source>
        <dbReference type="EMBL" id="SQA62999.1"/>
    </source>
</evidence>
<feature type="transmembrane region" description="Helical" evidence="1">
    <location>
        <begin position="88"/>
        <end position="109"/>
    </location>
</feature>
<keyword evidence="1" id="KW-1133">Transmembrane helix</keyword>